<dbReference type="Pfam" id="PF00535">
    <property type="entry name" value="Glycos_transf_2"/>
    <property type="match status" value="1"/>
</dbReference>
<dbReference type="Gene3D" id="3.90.550.10">
    <property type="entry name" value="Spore Coat Polysaccharide Biosynthesis Protein SpsA, Chain A"/>
    <property type="match status" value="1"/>
</dbReference>
<dbReference type="InterPro" id="IPR001173">
    <property type="entry name" value="Glyco_trans_2-like"/>
</dbReference>
<dbReference type="CDD" id="cd00761">
    <property type="entry name" value="Glyco_tranf_GTA_type"/>
    <property type="match status" value="1"/>
</dbReference>
<evidence type="ECO:0000313" key="2">
    <source>
        <dbReference type="EMBL" id="SMG12430.1"/>
    </source>
</evidence>
<evidence type="ECO:0000313" key="3">
    <source>
        <dbReference type="Proteomes" id="UP000193244"/>
    </source>
</evidence>
<keyword evidence="2" id="KW-0808">Transferase</keyword>
<dbReference type="EMBL" id="FXAY01000001">
    <property type="protein sequence ID" value="SMG12430.1"/>
    <property type="molecule type" value="Genomic_DNA"/>
</dbReference>
<organism evidence="2 3">
    <name type="scientific">Agreia pratensis</name>
    <dbReference type="NCBI Taxonomy" id="150121"/>
    <lineage>
        <taxon>Bacteria</taxon>
        <taxon>Bacillati</taxon>
        <taxon>Actinomycetota</taxon>
        <taxon>Actinomycetes</taxon>
        <taxon>Micrococcales</taxon>
        <taxon>Microbacteriaceae</taxon>
        <taxon>Agreia</taxon>
    </lineage>
</organism>
<dbReference type="STRING" id="150121.SAMN06296010_0380"/>
<protein>
    <submittedName>
        <fullName evidence="2">Rhamnosyltransferase</fullName>
    </submittedName>
</protein>
<dbReference type="SUPFAM" id="SSF53448">
    <property type="entry name" value="Nucleotide-diphospho-sugar transferases"/>
    <property type="match status" value="1"/>
</dbReference>
<feature type="domain" description="Glycosyltransferase 2-like" evidence="1">
    <location>
        <begin position="16"/>
        <end position="124"/>
    </location>
</feature>
<dbReference type="GO" id="GO:0016740">
    <property type="term" value="F:transferase activity"/>
    <property type="evidence" value="ECO:0007669"/>
    <property type="project" value="UniProtKB-KW"/>
</dbReference>
<name>A0A1X7ICQ6_9MICO</name>
<sequence length="334" mass="37507">MSVVQPENVTPTMLATVAVLTYNGEIYLDEILSAVENQTIDGEVDILVIDSGSSDRTLDIVARHPRVRLHEIANSDFGHGKTRNLAARLARGEYIAYLTHDAIPSTDRWLHELLAPLRDTDSDIKAVMGKQIPRPGCFPLLKYEIESVFAGFGPDFGTTVFSDDGSAHDQGLIDALSFYSDVNSATRTSFLRDVIPYRDVRYSEDMMFGEDIIRAGYKKAYAPRGAVIHSNDLTLDEYGKRMFDETVALRQIGKPIPPMRRRAQLRMTVRGILVDSLRIARDAYSTKRKLYWLVLNPRFHVSKWRAYRAATLVDLNDAEAIAAGSLEHSRKVSD</sequence>
<dbReference type="PANTHER" id="PTHR22916">
    <property type="entry name" value="GLYCOSYLTRANSFERASE"/>
    <property type="match status" value="1"/>
</dbReference>
<accession>A0A1X7ICQ6</accession>
<proteinExistence type="predicted"/>
<dbReference type="AlphaFoldDB" id="A0A1X7ICQ6"/>
<keyword evidence="3" id="KW-1185">Reference proteome</keyword>
<reference evidence="3" key="1">
    <citation type="submission" date="2017-04" db="EMBL/GenBank/DDBJ databases">
        <authorList>
            <person name="Varghese N."/>
            <person name="Submissions S."/>
        </authorList>
    </citation>
    <scope>NUCLEOTIDE SEQUENCE [LARGE SCALE GENOMIC DNA]</scope>
    <source>
        <strain evidence="3">VKM Ac-2510</strain>
    </source>
</reference>
<evidence type="ECO:0000259" key="1">
    <source>
        <dbReference type="Pfam" id="PF00535"/>
    </source>
</evidence>
<gene>
    <name evidence="2" type="ORF">SAMN06296010_0380</name>
</gene>
<dbReference type="InterPro" id="IPR029044">
    <property type="entry name" value="Nucleotide-diphossugar_trans"/>
</dbReference>
<dbReference type="Proteomes" id="UP000193244">
    <property type="component" value="Unassembled WGS sequence"/>
</dbReference>
<dbReference type="RefSeq" id="WP_244894590.1">
    <property type="nucleotide sequence ID" value="NZ_FXAY01000001.1"/>
</dbReference>